<feature type="transmembrane region" description="Helical" evidence="6">
    <location>
        <begin position="60"/>
        <end position="82"/>
    </location>
</feature>
<keyword evidence="9" id="KW-1185">Reference proteome</keyword>
<comment type="subcellular location">
    <subcellularLocation>
        <location evidence="1">Membrane</location>
        <topology evidence="1">Multi-pass membrane protein</topology>
    </subcellularLocation>
</comment>
<feature type="transmembrane region" description="Helical" evidence="6">
    <location>
        <begin position="190"/>
        <end position="214"/>
    </location>
</feature>
<feature type="region of interest" description="Disordered" evidence="5">
    <location>
        <begin position="1"/>
        <end position="50"/>
    </location>
</feature>
<feature type="compositionally biased region" description="Basic and acidic residues" evidence="5">
    <location>
        <begin position="276"/>
        <end position="288"/>
    </location>
</feature>
<feature type="domain" description="Major facilitator superfamily (MFS) profile" evidence="7">
    <location>
        <begin position="61"/>
        <end position="545"/>
    </location>
</feature>
<keyword evidence="4 6" id="KW-0472">Membrane</keyword>
<dbReference type="InterPro" id="IPR011701">
    <property type="entry name" value="MFS"/>
</dbReference>
<feature type="region of interest" description="Disordered" evidence="5">
    <location>
        <begin position="276"/>
        <end position="295"/>
    </location>
</feature>
<dbReference type="PANTHER" id="PTHR23502:SF151">
    <property type="entry name" value="MAJOR FACILITATOR SUPERFAMILY (MFS) PROFILE DOMAIN-CONTAINING PROTEIN"/>
    <property type="match status" value="1"/>
</dbReference>
<keyword evidence="2 6" id="KW-0812">Transmembrane</keyword>
<feature type="transmembrane region" description="Helical" evidence="6">
    <location>
        <begin position="427"/>
        <end position="446"/>
    </location>
</feature>
<accession>A0ABR4FBR1</accession>
<dbReference type="Proteomes" id="UP001600888">
    <property type="component" value="Unassembled WGS sequence"/>
</dbReference>
<evidence type="ECO:0000256" key="4">
    <source>
        <dbReference type="ARBA" id="ARBA00023136"/>
    </source>
</evidence>
<organism evidence="8 9">
    <name type="scientific">Diaporthe vaccinii</name>
    <dbReference type="NCBI Taxonomy" id="105482"/>
    <lineage>
        <taxon>Eukaryota</taxon>
        <taxon>Fungi</taxon>
        <taxon>Dikarya</taxon>
        <taxon>Ascomycota</taxon>
        <taxon>Pezizomycotina</taxon>
        <taxon>Sordariomycetes</taxon>
        <taxon>Sordariomycetidae</taxon>
        <taxon>Diaporthales</taxon>
        <taxon>Diaporthaceae</taxon>
        <taxon>Diaporthe</taxon>
        <taxon>Diaporthe eres species complex</taxon>
    </lineage>
</organism>
<dbReference type="SUPFAM" id="SSF103473">
    <property type="entry name" value="MFS general substrate transporter"/>
    <property type="match status" value="1"/>
</dbReference>
<feature type="transmembrane region" description="Helical" evidence="6">
    <location>
        <begin position="126"/>
        <end position="144"/>
    </location>
</feature>
<dbReference type="PROSITE" id="PS50850">
    <property type="entry name" value="MFS"/>
    <property type="match status" value="1"/>
</dbReference>
<feature type="transmembrane region" description="Helical" evidence="6">
    <location>
        <begin position="452"/>
        <end position="477"/>
    </location>
</feature>
<evidence type="ECO:0000256" key="5">
    <source>
        <dbReference type="SAM" id="MobiDB-lite"/>
    </source>
</evidence>
<evidence type="ECO:0000313" key="8">
    <source>
        <dbReference type="EMBL" id="KAL2292128.1"/>
    </source>
</evidence>
<dbReference type="InterPro" id="IPR036259">
    <property type="entry name" value="MFS_trans_sf"/>
</dbReference>
<evidence type="ECO:0000256" key="6">
    <source>
        <dbReference type="SAM" id="Phobius"/>
    </source>
</evidence>
<feature type="compositionally biased region" description="Polar residues" evidence="5">
    <location>
        <begin position="35"/>
        <end position="50"/>
    </location>
</feature>
<feature type="transmembrane region" description="Helical" evidence="6">
    <location>
        <begin position="515"/>
        <end position="538"/>
    </location>
</feature>
<feature type="transmembrane region" description="Helical" evidence="6">
    <location>
        <begin position="220"/>
        <end position="241"/>
    </location>
</feature>
<keyword evidence="3 6" id="KW-1133">Transmembrane helix</keyword>
<feature type="transmembrane region" description="Helical" evidence="6">
    <location>
        <begin position="94"/>
        <end position="114"/>
    </location>
</feature>
<gene>
    <name evidence="8" type="ORF">FJTKL_10776</name>
</gene>
<feature type="compositionally biased region" description="Basic and acidic residues" evidence="5">
    <location>
        <begin position="11"/>
        <end position="23"/>
    </location>
</feature>
<dbReference type="Pfam" id="PF07690">
    <property type="entry name" value="MFS_1"/>
    <property type="match status" value="1"/>
</dbReference>
<dbReference type="EMBL" id="JBAWTH010000004">
    <property type="protein sequence ID" value="KAL2292128.1"/>
    <property type="molecule type" value="Genomic_DNA"/>
</dbReference>
<dbReference type="Gene3D" id="1.20.1250.20">
    <property type="entry name" value="MFS general substrate transporter like domains"/>
    <property type="match status" value="1"/>
</dbReference>
<evidence type="ECO:0000259" key="7">
    <source>
        <dbReference type="PROSITE" id="PS50850"/>
    </source>
</evidence>
<dbReference type="PANTHER" id="PTHR23502">
    <property type="entry name" value="MAJOR FACILITATOR SUPERFAMILY"/>
    <property type="match status" value="1"/>
</dbReference>
<proteinExistence type="predicted"/>
<feature type="transmembrane region" description="Helical" evidence="6">
    <location>
        <begin position="338"/>
        <end position="361"/>
    </location>
</feature>
<evidence type="ECO:0000256" key="2">
    <source>
        <dbReference type="ARBA" id="ARBA00022692"/>
    </source>
</evidence>
<sequence>MAQCSTEGEEPWAHVDGTPREADPEPLPASPVAAESSTAPTGSQNTSKPYSIFSSRHRRILTAILGIASTASPLSANIYLPLLPLLQTQYRSSAQAINLTLTLYVVVQAVMPAFFAPAADAHGRRLISIITYIIFTVASLGLAVNDISGNRSYVALILLRAMSALGASACASITYGVVSDVCIPAQRGTMVGPAISAANVGTVLGPVIGGLIAWRTGGGAWVFFTLAIFGATSLVLMIFLLPETARSVVGDGSEGQRLEKTGWREFVLLGPRWDQRRGSEAEHGEGGGKESCGMAPGEKEVVKTQGQAASDAMKAKKIFVVPNPFSCLSIIISRDTALVLWLASCNYAVWYCVTASIPQIYADIYGWSELNIGLAYLPAAITIFASGFITGPWNNYKYKKTAREEGVPVDSHRVDGFPIEKARARQLWPSFFCTHLGIAGLGWAVQQRAHPAVPLVIQAITGCIQSTLFFAFNTLLVDVHPDRPSTASAAASLVRSGLSGIGVAILQPLTNALGWGWYFTLMALVVGCLQGVGIIVLLRWGRGWREQRRGAEEARKSVLTP</sequence>
<name>A0ABR4FBR1_9PEZI</name>
<evidence type="ECO:0000256" key="3">
    <source>
        <dbReference type="ARBA" id="ARBA00022989"/>
    </source>
</evidence>
<dbReference type="InterPro" id="IPR020846">
    <property type="entry name" value="MFS_dom"/>
</dbReference>
<feature type="transmembrane region" description="Helical" evidence="6">
    <location>
        <begin position="156"/>
        <end position="178"/>
    </location>
</feature>
<evidence type="ECO:0000313" key="9">
    <source>
        <dbReference type="Proteomes" id="UP001600888"/>
    </source>
</evidence>
<feature type="transmembrane region" description="Helical" evidence="6">
    <location>
        <begin position="489"/>
        <end position="509"/>
    </location>
</feature>
<evidence type="ECO:0000256" key="1">
    <source>
        <dbReference type="ARBA" id="ARBA00004141"/>
    </source>
</evidence>
<protein>
    <recommendedName>
        <fullName evidence="7">Major facilitator superfamily (MFS) profile domain-containing protein</fullName>
    </recommendedName>
</protein>
<comment type="caution">
    <text evidence="8">The sequence shown here is derived from an EMBL/GenBank/DDBJ whole genome shotgun (WGS) entry which is preliminary data.</text>
</comment>
<reference evidence="8 9" key="1">
    <citation type="submission" date="2024-03" db="EMBL/GenBank/DDBJ databases">
        <title>A high-quality draft genome sequence of Diaporthe vaccinii, a causative agent of upright dieback and viscid rot disease in cranberry plants.</title>
        <authorList>
            <person name="Sarrasin M."/>
            <person name="Lang B.F."/>
            <person name="Burger G."/>
        </authorList>
    </citation>
    <scope>NUCLEOTIDE SEQUENCE [LARGE SCALE GENOMIC DNA]</scope>
    <source>
        <strain evidence="8 9">IS7</strain>
    </source>
</reference>
<feature type="transmembrane region" description="Helical" evidence="6">
    <location>
        <begin position="373"/>
        <end position="393"/>
    </location>
</feature>